<dbReference type="Proteomes" id="UP001337655">
    <property type="component" value="Unassembled WGS sequence"/>
</dbReference>
<dbReference type="EMBL" id="JAVRRT010000006">
    <property type="protein sequence ID" value="KAK5171085.1"/>
    <property type="molecule type" value="Genomic_DNA"/>
</dbReference>
<evidence type="ECO:0000313" key="2">
    <source>
        <dbReference type="EMBL" id="KAK5171085.1"/>
    </source>
</evidence>
<dbReference type="RefSeq" id="XP_064660113.1">
    <property type="nucleotide sequence ID" value="XM_064801483.1"/>
</dbReference>
<organism evidence="2 3">
    <name type="scientific">Saxophila tyrrhenica</name>
    <dbReference type="NCBI Taxonomy" id="1690608"/>
    <lineage>
        <taxon>Eukaryota</taxon>
        <taxon>Fungi</taxon>
        <taxon>Dikarya</taxon>
        <taxon>Ascomycota</taxon>
        <taxon>Pezizomycotina</taxon>
        <taxon>Dothideomycetes</taxon>
        <taxon>Dothideomycetidae</taxon>
        <taxon>Mycosphaerellales</taxon>
        <taxon>Extremaceae</taxon>
        <taxon>Saxophila</taxon>
    </lineage>
</organism>
<keyword evidence="1" id="KW-1133">Transmembrane helix</keyword>
<evidence type="ECO:0000256" key="1">
    <source>
        <dbReference type="SAM" id="Phobius"/>
    </source>
</evidence>
<keyword evidence="1" id="KW-0812">Transmembrane</keyword>
<comment type="caution">
    <text evidence="2">The sequence shown here is derived from an EMBL/GenBank/DDBJ whole genome shotgun (WGS) entry which is preliminary data.</text>
</comment>
<feature type="transmembrane region" description="Helical" evidence="1">
    <location>
        <begin position="26"/>
        <end position="49"/>
    </location>
</feature>
<dbReference type="GeneID" id="89925575"/>
<sequence length="537" mass="59156">MARTGERASHTSFFSYNIQRPYPLRWFTPVAIIGGLVITILVSFANFVASGYELTTVYASDPDSIGKELWFKSWPSWLRQNIEASCEPANLPVNSQFFTNQTALSYTLTSVHTIEHGVNTTSPSLPYLDNVLKECKVLNITMDFDCSPYQTPTQRALALCAIDTRAFSTCTIEGPNGLTVLNFTSLYNPKQSHFSPGSSSFIATNVTTKASLWWAQQLLTASWLDTDVILYDLLGNNFSSYNEGKEIPSGAANFYRHEAQGDITQLDFFDLWFDFTAELTKTFYYGTNSVQAFVEEPSVAGTDGPPMWKQADTLAKAMYSAVMTDLGQINASSSSNIVANPDHMQFFSRNFSSLHNADMVVGVPYLMPDVPDGTYEELRDSLGSGPLEVTPSVISTKYLCSVPRLKTAGNIFISILLADLVLLHAAWVLYCLVVERFFVRGPMANTCEGCLQAAQELQPFGSDHESGANLRPSMSGAASFSTETDAIVSAGSRQLVTSRRSILTTTVTKKNVETDWKLLGPVRTNTPAQIEPKAFFN</sequence>
<name>A0AAV9PFB4_9PEZI</name>
<gene>
    <name evidence="2" type="ORF">LTR77_004229</name>
</gene>
<accession>A0AAV9PFB4</accession>
<evidence type="ECO:0000313" key="3">
    <source>
        <dbReference type="Proteomes" id="UP001337655"/>
    </source>
</evidence>
<proteinExistence type="predicted"/>
<dbReference type="AlphaFoldDB" id="A0AAV9PFB4"/>
<feature type="transmembrane region" description="Helical" evidence="1">
    <location>
        <begin position="411"/>
        <end position="433"/>
    </location>
</feature>
<keyword evidence="1" id="KW-0472">Membrane</keyword>
<reference evidence="2 3" key="1">
    <citation type="submission" date="2023-08" db="EMBL/GenBank/DDBJ databases">
        <title>Black Yeasts Isolated from many extreme environments.</title>
        <authorList>
            <person name="Coleine C."/>
            <person name="Stajich J.E."/>
            <person name="Selbmann L."/>
        </authorList>
    </citation>
    <scope>NUCLEOTIDE SEQUENCE [LARGE SCALE GENOMIC DNA]</scope>
    <source>
        <strain evidence="2 3">CCFEE 5935</strain>
    </source>
</reference>
<protein>
    <submittedName>
        <fullName evidence="2">Uncharacterized protein</fullName>
    </submittedName>
</protein>
<keyword evidence="3" id="KW-1185">Reference proteome</keyword>